<protein>
    <recommendedName>
        <fullName evidence="4">Glycosyltransferase</fullName>
    </recommendedName>
</protein>
<name>Q4D7W7_TRYCC</name>
<keyword evidence="1" id="KW-0812">Transmembrane</keyword>
<dbReference type="EMBL" id="AAHK01000860">
    <property type="protein sequence ID" value="EAN88616.1"/>
    <property type="molecule type" value="Genomic_DNA"/>
</dbReference>
<comment type="caution">
    <text evidence="2">The sequence shown here is derived from an EMBL/GenBank/DDBJ whole genome shotgun (WGS) entry which is preliminary data.</text>
</comment>
<dbReference type="Proteomes" id="UP000002296">
    <property type="component" value="Unassembled WGS sequence"/>
</dbReference>
<dbReference type="GeneID" id="3541242"/>
<dbReference type="AlphaFoldDB" id="Q4D7W7"/>
<proteinExistence type="predicted"/>
<evidence type="ECO:0000313" key="2">
    <source>
        <dbReference type="EMBL" id="EAN88616.1"/>
    </source>
</evidence>
<gene>
    <name evidence="2" type="ORF">Tc00.1047053506575.40</name>
</gene>
<keyword evidence="3" id="KW-1185">Reference proteome</keyword>
<dbReference type="RefSeq" id="XP_810467.1">
    <property type="nucleotide sequence ID" value="XM_805374.1"/>
</dbReference>
<dbReference type="KEGG" id="tcr:506575.40"/>
<keyword evidence="1" id="KW-1133">Transmembrane helix</keyword>
<accession>Q4D7W7</accession>
<evidence type="ECO:0008006" key="4">
    <source>
        <dbReference type="Google" id="ProtNLM"/>
    </source>
</evidence>
<keyword evidence="1" id="KW-0472">Membrane</keyword>
<organism evidence="2 3">
    <name type="scientific">Trypanosoma cruzi (strain CL Brener)</name>
    <dbReference type="NCBI Taxonomy" id="353153"/>
    <lineage>
        <taxon>Eukaryota</taxon>
        <taxon>Discoba</taxon>
        <taxon>Euglenozoa</taxon>
        <taxon>Kinetoplastea</taxon>
        <taxon>Metakinetoplastina</taxon>
        <taxon>Trypanosomatida</taxon>
        <taxon>Trypanosomatidae</taxon>
        <taxon>Trypanosoma</taxon>
        <taxon>Schizotrypanum</taxon>
    </lineage>
</organism>
<feature type="transmembrane region" description="Helical" evidence="1">
    <location>
        <begin position="31"/>
        <end position="50"/>
    </location>
</feature>
<dbReference type="InParanoid" id="Q4D7W7"/>
<evidence type="ECO:0000256" key="1">
    <source>
        <dbReference type="SAM" id="Phobius"/>
    </source>
</evidence>
<reference evidence="2 3" key="1">
    <citation type="journal article" date="2005" name="Science">
        <title>The genome sequence of Trypanosoma cruzi, etiologic agent of Chagas disease.</title>
        <authorList>
            <person name="El-Sayed N.M."/>
            <person name="Myler P.J."/>
            <person name="Bartholomeu D.C."/>
            <person name="Nilsson D."/>
            <person name="Aggarwal G."/>
            <person name="Tran A.N."/>
            <person name="Ghedin E."/>
            <person name="Worthey E.A."/>
            <person name="Delcher A.L."/>
            <person name="Blandin G."/>
            <person name="Westenberger S.J."/>
            <person name="Caler E."/>
            <person name="Cerqueira G.C."/>
            <person name="Branche C."/>
            <person name="Haas B."/>
            <person name="Anupama A."/>
            <person name="Arner E."/>
            <person name="Aslund L."/>
            <person name="Attipoe P."/>
            <person name="Bontempi E."/>
            <person name="Bringaud F."/>
            <person name="Burton P."/>
            <person name="Cadag E."/>
            <person name="Campbell D.A."/>
            <person name="Carrington M."/>
            <person name="Crabtree J."/>
            <person name="Darban H."/>
            <person name="da Silveira J.F."/>
            <person name="de Jong P."/>
            <person name="Edwards K."/>
            <person name="Englund P.T."/>
            <person name="Fazelina G."/>
            <person name="Feldblyum T."/>
            <person name="Ferella M."/>
            <person name="Frasch A.C."/>
            <person name="Gull K."/>
            <person name="Horn D."/>
            <person name="Hou L."/>
            <person name="Huang Y."/>
            <person name="Kindlund E."/>
            <person name="Klingbeil M."/>
            <person name="Kluge S."/>
            <person name="Koo H."/>
            <person name="Lacerda D."/>
            <person name="Levin M.J."/>
            <person name="Lorenzi H."/>
            <person name="Louie T."/>
            <person name="Machado C.R."/>
            <person name="McCulloch R."/>
            <person name="McKenna A."/>
            <person name="Mizuno Y."/>
            <person name="Mottram J.C."/>
            <person name="Nelson S."/>
            <person name="Ochaya S."/>
            <person name="Osoegawa K."/>
            <person name="Pai G."/>
            <person name="Parsons M."/>
            <person name="Pentony M."/>
            <person name="Pettersson U."/>
            <person name="Pop M."/>
            <person name="Ramirez J.L."/>
            <person name="Rinta J."/>
            <person name="Robertson L."/>
            <person name="Salzberg S.L."/>
            <person name="Sanchez D.O."/>
            <person name="Seyler A."/>
            <person name="Sharma R."/>
            <person name="Shetty J."/>
            <person name="Simpson A.J."/>
            <person name="Sisk E."/>
            <person name="Tammi M.T."/>
            <person name="Tarleton R."/>
            <person name="Teixeira S."/>
            <person name="Van Aken S."/>
            <person name="Vogt C."/>
            <person name="Ward P.N."/>
            <person name="Wickstead B."/>
            <person name="Wortman J."/>
            <person name="White O."/>
            <person name="Fraser C.M."/>
            <person name="Stuart K.D."/>
            <person name="Andersson B."/>
        </authorList>
    </citation>
    <scope>NUCLEOTIDE SEQUENCE [LARGE SCALE GENOMIC DNA]</scope>
    <source>
        <strain evidence="2 3">CL Brener</strain>
    </source>
</reference>
<sequence>MEREIGRNAFTRRNSSGGRLWFCARRLLPRLWFTLFMVLFSLFSFSLLTWQTLFPYSGRNRKINTSPFASRVFVNAASGRAMVGVGAKPGVMLPIAPTGRLTTFIIPYSGTEEEEGEGDAADGASDINVKMRDDAGTPLQTGGYRLHRDVCLAGNGTRLQLYRPLGNKMVKEDEVLFIAHGGYDSGVLSRDLTSLFVWLQQWELPLGSHGESRLFLHTAGGKKVWVPRTNTIILAVGGSGGDRCKDVERARFYRTRLLHWIRVVTGHFRLSPWWSDHRSAADDMAATRYVVVRLSTGKNQASTSVVSSSLRDLGCYAYVVRTEVGLSRWFPSTSLAHRLRQRWMQYLHHRHRRAEAFISDPVKAVTSMWGAQPLSPVLRRMIIDAVRSDTKRARSGDNETGFLLGDTSSFEPTDCRYGESPDAATLSRTLTEVSSLRKASPLRITVLLPCATEQYNVGEMALYLHEKFGRVSRIQLLYMYGGRPEGADMSPVVVSLAHGDYLEVLRLLALTDLLITSHGAALVSMVAMQPGSVVVELFPRLCRSYTYLELAVAMRVVYFSHEGNSPEAAKTHSHSFTPGNRLVMFAANETVNESVGAADMHPYLLPLFHPNSACHHWRSTSVSALRLYHLVKNGLSSVWLRNGRFSGVMAFDRR</sequence>
<evidence type="ECO:0000313" key="3">
    <source>
        <dbReference type="Proteomes" id="UP000002296"/>
    </source>
</evidence>
<dbReference type="PaxDb" id="353153-Q4D7W7"/>